<reference evidence="2" key="1">
    <citation type="submission" date="2015-12" db="EMBL/GenBank/DDBJ databases">
        <title>Complete genome sequence of Pandoraea norimbergensis DSM 11628.</title>
        <authorList>
            <person name="Ee R."/>
            <person name="Lim Y.-L."/>
            <person name="Yong D."/>
            <person name="Yin W.-F."/>
            <person name="Chan K.-G."/>
        </authorList>
    </citation>
    <scope>NUCLEOTIDE SEQUENCE [LARGE SCALE GENOMIC DNA]</scope>
    <source>
        <strain evidence="2">DSM 11628</strain>
    </source>
</reference>
<keyword evidence="2" id="KW-1185">Reference proteome</keyword>
<organism evidence="1 2">
    <name type="scientific">Pandoraea norimbergensis</name>
    <dbReference type="NCBI Taxonomy" id="93219"/>
    <lineage>
        <taxon>Bacteria</taxon>
        <taxon>Pseudomonadati</taxon>
        <taxon>Pseudomonadota</taxon>
        <taxon>Betaproteobacteria</taxon>
        <taxon>Burkholderiales</taxon>
        <taxon>Burkholderiaceae</taxon>
        <taxon>Pandoraea</taxon>
    </lineage>
</organism>
<accession>A0ABN4JSF9</accession>
<dbReference type="EMBL" id="CP013480">
    <property type="protein sequence ID" value="ALS62834.1"/>
    <property type="molecule type" value="Genomic_DNA"/>
</dbReference>
<evidence type="ECO:0000313" key="1">
    <source>
        <dbReference type="EMBL" id="ALS62834.1"/>
    </source>
</evidence>
<dbReference type="Proteomes" id="UP000060277">
    <property type="component" value="Chromosome"/>
</dbReference>
<sequence>MMVAFAAINCGHAFGEYKLSLIDKKEHRRLQFCVPSEFEPTVGDAFFGITVTFPSMQAAPAQGVIGNDRIHLNFLGRFPDGDGLEVALIEDQNAKPIEGTRADGVREFVISNKNGGVTRYFAFKSRDGRNVLFVDGDGHLAAFSYYSTFGAGFSIKGSVSKGIKLTFVEIDEFINKFVGRMLCK</sequence>
<protein>
    <submittedName>
        <fullName evidence="1">Uncharacterized protein</fullName>
    </submittedName>
</protein>
<gene>
    <name evidence="1" type="ORF">AT302_26495</name>
</gene>
<evidence type="ECO:0000313" key="2">
    <source>
        <dbReference type="Proteomes" id="UP000060277"/>
    </source>
</evidence>
<name>A0ABN4JSF9_9BURK</name>
<proteinExistence type="predicted"/>